<dbReference type="Proteomes" id="UP000072421">
    <property type="component" value="Chromosome"/>
</dbReference>
<dbReference type="AlphaFoldDB" id="A0A127P6T8"/>
<dbReference type="OrthoDB" id="8758211at2"/>
<protein>
    <recommendedName>
        <fullName evidence="3">GTPase</fullName>
    </recommendedName>
</protein>
<name>A0A127P6T8_9BURK</name>
<organism evidence="1">
    <name type="scientific">Collimonas fungivorans</name>
    <dbReference type="NCBI Taxonomy" id="158899"/>
    <lineage>
        <taxon>Bacteria</taxon>
        <taxon>Pseudomonadati</taxon>
        <taxon>Pseudomonadota</taxon>
        <taxon>Betaproteobacteria</taxon>
        <taxon>Burkholderiales</taxon>
        <taxon>Oxalobacteraceae</taxon>
        <taxon>Collimonas</taxon>
    </lineage>
</organism>
<accession>A0A127P6T8</accession>
<evidence type="ECO:0000313" key="1">
    <source>
        <dbReference type="EMBL" id="AMO93526.1"/>
    </source>
</evidence>
<reference evidence="1 2" key="1">
    <citation type="submission" date="2015-11" db="EMBL/GenBank/DDBJ databases">
        <title>Exploring the genomic traits of fungus-feeding bacterial genus Collimonas.</title>
        <authorList>
            <person name="Song C."/>
            <person name="Schmidt R."/>
            <person name="de Jager V."/>
            <person name="Krzyzanowska D."/>
            <person name="Jongedijk E."/>
            <person name="Cankar K."/>
            <person name="Beekwilder J."/>
            <person name="van Veen A."/>
            <person name="de Boer W."/>
            <person name="van Veen J.A."/>
            <person name="Garbeva P."/>
        </authorList>
    </citation>
    <scope>NUCLEOTIDE SEQUENCE [LARGE SCALE GENOMIC DNA]</scope>
    <source>
        <strain evidence="1 2">Ter6</strain>
    </source>
</reference>
<evidence type="ECO:0008006" key="3">
    <source>
        <dbReference type="Google" id="ProtNLM"/>
    </source>
</evidence>
<dbReference type="EMBL" id="CP013232">
    <property type="protein sequence ID" value="AMO93526.1"/>
    <property type="molecule type" value="Genomic_DNA"/>
</dbReference>
<sequence>MTLTALVSGGSAGMRETAIYSALEQDLARSGVHLGTALILEGLPDGKAAKLPPGLEHDLDIKRIAPGCLCCIGNLTLRVTLNRLLRKPPARLYISIADSTHLAQLRAFLLLPPYDDFLEMTADLAV</sequence>
<dbReference type="PATRIC" id="fig|158899.10.peg.819"/>
<gene>
    <name evidence="1" type="ORF">CFter6_0801</name>
</gene>
<dbReference type="RefSeq" id="WP_061538790.1">
    <property type="nucleotide sequence ID" value="NZ_CP013232.1"/>
</dbReference>
<proteinExistence type="predicted"/>
<evidence type="ECO:0000313" key="2">
    <source>
        <dbReference type="Proteomes" id="UP000072421"/>
    </source>
</evidence>